<keyword evidence="2" id="KW-0547">Nucleotide-binding</keyword>
<dbReference type="InterPro" id="IPR027417">
    <property type="entry name" value="P-loop_NTPase"/>
</dbReference>
<dbReference type="Pfam" id="PF07728">
    <property type="entry name" value="AAA_5"/>
    <property type="match status" value="1"/>
</dbReference>
<dbReference type="Gene3D" id="3.40.50.300">
    <property type="entry name" value="P-loop containing nucleotide triphosphate hydrolases"/>
    <property type="match status" value="1"/>
</dbReference>
<reference evidence="6 7" key="1">
    <citation type="journal article" date="2016" name="Nat. Commun.">
        <title>Thousands of microbial genomes shed light on interconnected biogeochemical processes in an aquifer system.</title>
        <authorList>
            <person name="Anantharaman K."/>
            <person name="Brown C.T."/>
            <person name="Hug L.A."/>
            <person name="Sharon I."/>
            <person name="Castelle C.J."/>
            <person name="Probst A.J."/>
            <person name="Thomas B.C."/>
            <person name="Singh A."/>
            <person name="Wilkins M.J."/>
            <person name="Karaoz U."/>
            <person name="Brodie E.L."/>
            <person name="Williams K.H."/>
            <person name="Hubbard S.S."/>
            <person name="Banfield J.F."/>
        </authorList>
    </citation>
    <scope>NUCLEOTIDE SEQUENCE [LARGE SCALE GENOMIC DNA]</scope>
</reference>
<evidence type="ECO:0000256" key="2">
    <source>
        <dbReference type="ARBA" id="ARBA00022741"/>
    </source>
</evidence>
<evidence type="ECO:0000259" key="5">
    <source>
        <dbReference type="Pfam" id="PF08406"/>
    </source>
</evidence>
<dbReference type="EMBL" id="MFSQ01000148">
    <property type="protein sequence ID" value="OGI37372.1"/>
    <property type="molecule type" value="Genomic_DNA"/>
</dbReference>
<evidence type="ECO:0000313" key="6">
    <source>
        <dbReference type="EMBL" id="OGI37372.1"/>
    </source>
</evidence>
<comment type="similarity">
    <text evidence="1">Belongs to the CbbQ/NirQ/NorQ/GpvN family.</text>
</comment>
<dbReference type="InterPro" id="IPR013615">
    <property type="entry name" value="CbbQ_C"/>
</dbReference>
<dbReference type="GO" id="GO:0016887">
    <property type="term" value="F:ATP hydrolysis activity"/>
    <property type="evidence" value="ECO:0007669"/>
    <property type="project" value="InterPro"/>
</dbReference>
<protein>
    <submittedName>
        <fullName evidence="6">AAA family ATPase</fullName>
    </submittedName>
</protein>
<accession>A0A1F6SWP1</accession>
<evidence type="ECO:0000313" key="7">
    <source>
        <dbReference type="Proteomes" id="UP000178379"/>
    </source>
</evidence>
<keyword evidence="3" id="KW-0067">ATP-binding</keyword>
<dbReference type="Proteomes" id="UP000178379">
    <property type="component" value="Unassembled WGS sequence"/>
</dbReference>
<organism evidence="6 7">
    <name type="scientific">Candidatus Muproteobacteria bacterium RBG_16_62_13</name>
    <dbReference type="NCBI Taxonomy" id="1817756"/>
    <lineage>
        <taxon>Bacteria</taxon>
        <taxon>Pseudomonadati</taxon>
        <taxon>Pseudomonadota</taxon>
        <taxon>Candidatus Muproteobacteria</taxon>
    </lineage>
</organism>
<name>A0A1F6SWP1_9PROT</name>
<dbReference type="GO" id="GO:0005524">
    <property type="term" value="F:ATP binding"/>
    <property type="evidence" value="ECO:0007669"/>
    <property type="project" value="UniProtKB-KW"/>
</dbReference>
<evidence type="ECO:0000256" key="3">
    <source>
        <dbReference type="ARBA" id="ARBA00022840"/>
    </source>
</evidence>
<evidence type="ECO:0000259" key="4">
    <source>
        <dbReference type="Pfam" id="PF07728"/>
    </source>
</evidence>
<feature type="domain" description="CbbQ/NirQ/NorQ C-terminal" evidence="5">
    <location>
        <begin position="185"/>
        <end position="267"/>
    </location>
</feature>
<evidence type="ECO:0000256" key="1">
    <source>
        <dbReference type="ARBA" id="ARBA00009417"/>
    </source>
</evidence>
<dbReference type="InterPro" id="IPR011704">
    <property type="entry name" value="ATPase_dyneun-rel_AAA"/>
</dbReference>
<comment type="caution">
    <text evidence="6">The sequence shown here is derived from an EMBL/GenBank/DDBJ whole genome shotgun (WGS) entry which is preliminary data.</text>
</comment>
<dbReference type="Pfam" id="PF08406">
    <property type="entry name" value="CbbQ_C"/>
    <property type="match status" value="1"/>
</dbReference>
<dbReference type="STRING" id="1817756.A2140_03065"/>
<dbReference type="PANTHER" id="PTHR42759:SF7">
    <property type="entry name" value="DENITRIFICATION REGULATORY PROTEIN NIRQ"/>
    <property type="match status" value="1"/>
</dbReference>
<dbReference type="PANTHER" id="PTHR42759">
    <property type="entry name" value="MOXR FAMILY PROTEIN"/>
    <property type="match status" value="1"/>
</dbReference>
<gene>
    <name evidence="6" type="ORF">A2140_03065</name>
</gene>
<proteinExistence type="inferred from homology"/>
<dbReference type="SUPFAM" id="SSF52540">
    <property type="entry name" value="P-loop containing nucleoside triphosphate hydrolases"/>
    <property type="match status" value="1"/>
</dbReference>
<dbReference type="AlphaFoldDB" id="A0A1F6SWP1"/>
<feature type="domain" description="ATPase dynein-related AAA" evidence="4">
    <location>
        <begin position="39"/>
        <end position="172"/>
    </location>
</feature>
<dbReference type="InterPro" id="IPR050764">
    <property type="entry name" value="CbbQ/NirQ/NorQ/GpvN"/>
</dbReference>
<sequence>MVARVLKPEAHIVQIEPYYQPQGREIELFTAAYGNRLPMLLKGPTGCGKTRFMEHMAWRLKRPLITVSCHDDLTASDLVGRYLITGGETVWVDGPMARAVRAGAILYLDEIVEARKDTTVVIHPLADDRRVLPMEKTGELLEAAPEFCLAISYNPGYQSVLKDLKQSTRQRFVALEFNYPAAALERQIVMHETGVDDSLAERLVKFAGMTRNLKGSGLDEGASTRLLVHAGKLIAAGIDPRAACRGAIAEALTDDPEMLAAVNELSASLF</sequence>